<accession>X0V0E9</accession>
<name>X0V0E9_9ZZZZ</name>
<dbReference type="EMBL" id="BARS01022135">
    <property type="protein sequence ID" value="GAG11550.1"/>
    <property type="molecule type" value="Genomic_DNA"/>
</dbReference>
<gene>
    <name evidence="1" type="ORF">S01H1_35420</name>
</gene>
<protein>
    <submittedName>
        <fullName evidence="1">Uncharacterized protein</fullName>
    </submittedName>
</protein>
<dbReference type="AlphaFoldDB" id="X0V0E9"/>
<evidence type="ECO:0000313" key="1">
    <source>
        <dbReference type="EMBL" id="GAG11550.1"/>
    </source>
</evidence>
<proteinExistence type="predicted"/>
<dbReference type="PANTHER" id="PTHR37947:SF1">
    <property type="entry name" value="BLL2462 PROTEIN"/>
    <property type="match status" value="1"/>
</dbReference>
<feature type="non-terminal residue" evidence="1">
    <location>
        <position position="1"/>
    </location>
</feature>
<reference evidence="1" key="1">
    <citation type="journal article" date="2014" name="Front. Microbiol.">
        <title>High frequency of phylogenetically diverse reductive dehalogenase-homologous genes in deep subseafloor sedimentary metagenomes.</title>
        <authorList>
            <person name="Kawai M."/>
            <person name="Futagami T."/>
            <person name="Toyoda A."/>
            <person name="Takaki Y."/>
            <person name="Nishi S."/>
            <person name="Hori S."/>
            <person name="Arai W."/>
            <person name="Tsubouchi T."/>
            <person name="Morono Y."/>
            <person name="Uchiyama I."/>
            <person name="Ito T."/>
            <person name="Fujiyama A."/>
            <person name="Inagaki F."/>
            <person name="Takami H."/>
        </authorList>
    </citation>
    <scope>NUCLEOTIDE SEQUENCE</scope>
    <source>
        <strain evidence="1">Expedition CK06-06</strain>
    </source>
</reference>
<organism evidence="1">
    <name type="scientific">marine sediment metagenome</name>
    <dbReference type="NCBI Taxonomy" id="412755"/>
    <lineage>
        <taxon>unclassified sequences</taxon>
        <taxon>metagenomes</taxon>
        <taxon>ecological metagenomes</taxon>
    </lineage>
</organism>
<comment type="caution">
    <text evidence="1">The sequence shown here is derived from an EMBL/GenBank/DDBJ whole genome shotgun (WGS) entry which is preliminary data.</text>
</comment>
<dbReference type="PANTHER" id="PTHR37947">
    <property type="entry name" value="BLL2462 PROTEIN"/>
    <property type="match status" value="1"/>
</dbReference>
<sequence>YSPSSSGEYTVSAEATRDDQFLGRDSCHFHAHSLDLELEDPIADLKLLRRISAVTKEAGGRYYHYLQADELFHNLEERGEPLKLTTRKRRDIWDSWPLFALFAACVVAEWTLRKWKGLV</sequence>